<evidence type="ECO:0000256" key="1">
    <source>
        <dbReference type="ARBA" id="ARBA00001937"/>
    </source>
</evidence>
<evidence type="ECO:0000313" key="7">
    <source>
        <dbReference type="Proteomes" id="UP000203826"/>
    </source>
</evidence>
<proteinExistence type="inferred from homology"/>
<dbReference type="Pfam" id="PF16363">
    <property type="entry name" value="GDP_Man_Dehyd"/>
    <property type="match status" value="2"/>
</dbReference>
<comment type="similarity">
    <text evidence="2">Belongs to the NAD(P)-dependent epimerase/dehydratase family. GDP-mannose 4,6-dehydratase subfamily.</text>
</comment>
<keyword evidence="7" id="KW-1185">Reference proteome</keyword>
<reference evidence="6 7" key="1">
    <citation type="journal article" date="2015" name="Genome Announc.">
        <title>The 474-Kilobase-Pair Complete Genome Sequence of CeV-01B, a Virus Infecting Haptolina (Chrysochromulina) ericina (Prymnesiophyceae).</title>
        <authorList>
            <person name="Gallot-Lavallee L."/>
            <person name="Pagarete A."/>
            <person name="Legendre M."/>
            <person name="Santini S."/>
            <person name="Sandaa R.A."/>
            <person name="Himmelbauer H."/>
            <person name="Ogata H."/>
            <person name="Bratbak G."/>
            <person name="Claverie J.M."/>
        </authorList>
    </citation>
    <scope>NUCLEOTIDE SEQUENCE [LARGE SCALE GENOMIC DNA]</scope>
    <source>
        <strain evidence="6">CeV-01B</strain>
    </source>
</reference>
<dbReference type="SUPFAM" id="SSF51735">
    <property type="entry name" value="NAD(P)-binding Rossmann-fold domains"/>
    <property type="match status" value="2"/>
</dbReference>
<dbReference type="PANTHER" id="PTHR43715:SF1">
    <property type="entry name" value="GDP-MANNOSE 4,6 DEHYDRATASE"/>
    <property type="match status" value="1"/>
</dbReference>
<dbReference type="Proteomes" id="UP000203826">
    <property type="component" value="Segment"/>
</dbReference>
<keyword evidence="4" id="KW-0456">Lyase</keyword>
<dbReference type="PANTHER" id="PTHR43715">
    <property type="entry name" value="GDP-MANNOSE 4,6-DEHYDRATASE"/>
    <property type="match status" value="1"/>
</dbReference>
<dbReference type="OrthoDB" id="4737at10239"/>
<comment type="cofactor">
    <cofactor evidence="1">
        <name>NADP(+)</name>
        <dbReference type="ChEBI" id="CHEBI:58349"/>
    </cofactor>
</comment>
<dbReference type="InterPro" id="IPR004042">
    <property type="entry name" value="Intein_endonuc_central"/>
</dbReference>
<evidence type="ECO:0000256" key="4">
    <source>
        <dbReference type="ARBA" id="ARBA00023239"/>
    </source>
</evidence>
<dbReference type="GO" id="GO:0008446">
    <property type="term" value="F:GDP-mannose 4,6-dehydratase activity"/>
    <property type="evidence" value="ECO:0007669"/>
    <property type="project" value="UniProtKB-EC"/>
</dbReference>
<dbReference type="SUPFAM" id="SSF51294">
    <property type="entry name" value="Hedgehog/intein (Hint) domain"/>
    <property type="match status" value="1"/>
</dbReference>
<dbReference type="InterPro" id="IPR016040">
    <property type="entry name" value="NAD(P)-bd_dom"/>
</dbReference>
<dbReference type="EMBL" id="KT820662">
    <property type="protein sequence ID" value="ALH23019.1"/>
    <property type="molecule type" value="Genomic_DNA"/>
</dbReference>
<dbReference type="InterPro" id="IPR027434">
    <property type="entry name" value="Homing_endonucl"/>
</dbReference>
<feature type="domain" description="DOD-type homing endonuclease" evidence="5">
    <location>
        <begin position="376"/>
        <end position="513"/>
    </location>
</feature>
<gene>
    <name evidence="6" type="ORF">ceV_113</name>
</gene>
<name>A0A0N9QY23_9VIRU</name>
<evidence type="ECO:0000259" key="5">
    <source>
        <dbReference type="PROSITE" id="PS50819"/>
    </source>
</evidence>
<evidence type="ECO:0000256" key="3">
    <source>
        <dbReference type="ARBA" id="ARBA00011989"/>
    </source>
</evidence>
<protein>
    <recommendedName>
        <fullName evidence="3">GDP-mannose 4,6-dehydratase</fullName>
        <ecNumber evidence="3">4.2.1.47</ecNumber>
    </recommendedName>
</protein>
<dbReference type="Gene3D" id="3.10.28.10">
    <property type="entry name" value="Homing endonucleases"/>
    <property type="match status" value="1"/>
</dbReference>
<dbReference type="Gene3D" id="3.40.50.720">
    <property type="entry name" value="NAD(P)-binding Rossmann-like Domain"/>
    <property type="match status" value="1"/>
</dbReference>
<dbReference type="PROSITE" id="PS50819">
    <property type="entry name" value="INTEIN_ENDONUCLEASE"/>
    <property type="match status" value="1"/>
</dbReference>
<organism evidence="6 7">
    <name type="scientific">Chrysochromulina ericina virus CeV-01B</name>
    <dbReference type="NCBI Taxonomy" id="3070830"/>
    <lineage>
        <taxon>Viruses</taxon>
        <taxon>Varidnaviria</taxon>
        <taxon>Bamfordvirae</taxon>
        <taxon>Nucleocytoviricota</taxon>
        <taxon>Megaviricetes</taxon>
        <taxon>Imitervirales</taxon>
        <taxon>Mesomimiviridae</taxon>
        <taxon>Tethysvirus</taxon>
        <taxon>Tethysvirus raunefjordenense</taxon>
    </lineage>
</organism>
<dbReference type="GO" id="GO:0042351">
    <property type="term" value="P:'de novo' GDP-L-fucose biosynthetic process"/>
    <property type="evidence" value="ECO:0007669"/>
    <property type="project" value="TreeGrafter"/>
</dbReference>
<dbReference type="EC" id="4.2.1.47" evidence="3"/>
<dbReference type="GO" id="GO:0004519">
    <property type="term" value="F:endonuclease activity"/>
    <property type="evidence" value="ECO:0007669"/>
    <property type="project" value="InterPro"/>
</dbReference>
<dbReference type="FunFam" id="3.40.50.720:FF:000924">
    <property type="entry name" value="GDP-mannose 4,6 dehydratase"/>
    <property type="match status" value="1"/>
</dbReference>
<accession>A0A0N9QY23</accession>
<evidence type="ECO:0000313" key="6">
    <source>
        <dbReference type="EMBL" id="ALH23019.1"/>
    </source>
</evidence>
<dbReference type="InterPro" id="IPR036844">
    <property type="entry name" value="Hint_dom_sf"/>
</dbReference>
<dbReference type="Gene3D" id="3.90.25.10">
    <property type="entry name" value="UDP-galactose 4-epimerase, domain 1"/>
    <property type="match status" value="2"/>
</dbReference>
<dbReference type="InterPro" id="IPR006368">
    <property type="entry name" value="GDP_Man_deHydtase"/>
</dbReference>
<dbReference type="InterPro" id="IPR036291">
    <property type="entry name" value="NAD(P)-bd_dom_sf"/>
</dbReference>
<sequence>MPKIALITGITGQDGSYLSELLNEKKYKVYGIVRRNSEIFNYSRLSHIRDSLNLIYGDLTDSLSLSNIINTILTDNKDYSVFEIYNLGAQSHVHISFDIPEYTAQVDGIGVLKLLECIRQLDIKDREKIRFYQAGTSEMFGEVLQIPQNEMTPFNPQSPYASAKVYSHYIVKNYRESYNLFACNGVLFNHETLAGFMPVIFKQNNIINIKPICEVVKNHTKYDSILVDEKINHYQEGEVETELFIWDNNDWTKVKFASGYPHDQKDNKNPRFIISKNASYMITSNHVAIMEDDSEVECKNLKLGDKLKLVKFPKINDYDNINKSLYKFNKPVISNIECCYCNHIFARKSNYDKHIDKCKINREFYNNKINRYEAEFLGLIVGDGSFGNNVRFTNKSKELHNYVIDLWEKIGKFNNKECTYRISEIRSGFNPNEIIFQLNLNGFNDFFKKYEIYNEDKTKRVPVIILNSPQNIQEKFLEGYNKADGLKSNKCVYKFKNFKTNSATLAQGLIYLLENTTGQKYNINVESIFKFNKHRLYYSINVLSNTIYSLDKTKEKSELIKEMHSSNISQREIHRRINISRSLIRKVVNTGYEGGLNHHNSKQDNEIKKIINMDNYNGWFYDLETESGKFQAGIGKGRIHNSPRRGENFVTKKIINYVKKVKDSTENSEVLTLGNINSKRDWGHAKDYVMAMWLMLQDDKPDDYVIGMGETYTIRSFVEKAFKKIDIDIEWSGKDLDEVGIDKKSRKILVKISDKYFRPNEVDILLSDSQKAREKLKWMPEYDSLDKLIDSMLT</sequence>
<evidence type="ECO:0000256" key="2">
    <source>
        <dbReference type="ARBA" id="ARBA00009263"/>
    </source>
</evidence>
<dbReference type="KEGG" id="vg:26048980"/>